<comment type="caution">
    <text evidence="1">The sequence shown here is derived from an EMBL/GenBank/DDBJ whole genome shotgun (WGS) entry which is preliminary data.</text>
</comment>
<keyword evidence="2" id="KW-1185">Reference proteome</keyword>
<dbReference type="OrthoDB" id="3212097at2"/>
<reference evidence="1" key="1">
    <citation type="journal article" date="2014" name="Int. J. Syst. Evol. Microbiol.">
        <title>Complete genome sequence of Corynebacterium casei LMG S-19264T (=DSM 44701T), isolated from a smear-ripened cheese.</title>
        <authorList>
            <consortium name="US DOE Joint Genome Institute (JGI-PGF)"/>
            <person name="Walter F."/>
            <person name="Albersmeier A."/>
            <person name="Kalinowski J."/>
            <person name="Ruckert C."/>
        </authorList>
    </citation>
    <scope>NUCLEOTIDE SEQUENCE</scope>
    <source>
        <strain evidence="1">CGMCC 1.14988</strain>
    </source>
</reference>
<evidence type="ECO:0000313" key="2">
    <source>
        <dbReference type="Proteomes" id="UP000650511"/>
    </source>
</evidence>
<protein>
    <submittedName>
        <fullName evidence="1">Uncharacterized protein</fullName>
    </submittedName>
</protein>
<dbReference type="Proteomes" id="UP000650511">
    <property type="component" value="Unassembled WGS sequence"/>
</dbReference>
<name>A0A8J3AAC7_9ACTN</name>
<reference evidence="1" key="2">
    <citation type="submission" date="2020-09" db="EMBL/GenBank/DDBJ databases">
        <authorList>
            <person name="Sun Q."/>
            <person name="Zhou Y."/>
        </authorList>
    </citation>
    <scope>NUCLEOTIDE SEQUENCE</scope>
    <source>
        <strain evidence="1">CGMCC 1.14988</strain>
    </source>
</reference>
<dbReference type="EMBL" id="BMHA01000001">
    <property type="protein sequence ID" value="GGI02724.1"/>
    <property type="molecule type" value="Genomic_DNA"/>
</dbReference>
<gene>
    <name evidence="1" type="ORF">GCM10011354_01330</name>
</gene>
<organism evidence="1 2">
    <name type="scientific">Egicoccus halophilus</name>
    <dbReference type="NCBI Taxonomy" id="1670830"/>
    <lineage>
        <taxon>Bacteria</taxon>
        <taxon>Bacillati</taxon>
        <taxon>Actinomycetota</taxon>
        <taxon>Nitriliruptoria</taxon>
        <taxon>Egicoccales</taxon>
        <taxon>Egicoccaceae</taxon>
        <taxon>Egicoccus</taxon>
    </lineage>
</organism>
<accession>A0A8J3AAC7</accession>
<evidence type="ECO:0000313" key="1">
    <source>
        <dbReference type="EMBL" id="GGI02724.1"/>
    </source>
</evidence>
<proteinExistence type="predicted"/>
<dbReference type="RefSeq" id="WP_130648181.1">
    <property type="nucleotide sequence ID" value="NZ_BMHA01000001.1"/>
</dbReference>
<dbReference type="AlphaFoldDB" id="A0A8J3AAC7"/>
<sequence length="138" mass="15714">MPRQPDAAHARPDGVDDATVEATGTFGEAFEWIVRARGALYTFHQEMGRADLLVGEGIDKLREAGQDELADELETTWLGRNAIQDRWTFEIVEDFDRTYFDVATDCERRVREQLVEGRHHVHEAEMKAARRQDGPTGD</sequence>